<protein>
    <submittedName>
        <fullName evidence="1">Uncharacterized protein</fullName>
    </submittedName>
</protein>
<dbReference type="Gene3D" id="3.20.20.80">
    <property type="entry name" value="Glycosidases"/>
    <property type="match status" value="1"/>
</dbReference>
<sequence>MRFSRRTLVHGSALAIAGAAVGGGRAKVARAQGMRLPQGFRWGVASPGFQSEGYAPDSNWVRYGASSTRPKRLYRDSVDFFRRFRQDVELAAGLGGGPFPGRWTRG</sequence>
<dbReference type="SUPFAM" id="SSF51445">
    <property type="entry name" value="(Trans)glycosidases"/>
    <property type="match status" value="1"/>
</dbReference>
<dbReference type="EMBL" id="BAABJM010000003">
    <property type="protein sequence ID" value="GAA5057347.1"/>
    <property type="molecule type" value="Genomic_DNA"/>
</dbReference>
<proteinExistence type="predicted"/>
<dbReference type="InterPro" id="IPR017853">
    <property type="entry name" value="GH"/>
</dbReference>
<dbReference type="RefSeq" id="WP_345496647.1">
    <property type="nucleotide sequence ID" value="NZ_BAABJM010000003.1"/>
</dbReference>
<evidence type="ECO:0000313" key="2">
    <source>
        <dbReference type="Proteomes" id="UP001500603"/>
    </source>
</evidence>
<name>A0ABP9KEQ8_9NOCA</name>
<dbReference type="InterPro" id="IPR006311">
    <property type="entry name" value="TAT_signal"/>
</dbReference>
<reference evidence="2" key="1">
    <citation type="journal article" date="2019" name="Int. J. Syst. Evol. Microbiol.">
        <title>The Global Catalogue of Microorganisms (GCM) 10K type strain sequencing project: providing services to taxonomists for standard genome sequencing and annotation.</title>
        <authorList>
            <consortium name="The Broad Institute Genomics Platform"/>
            <consortium name="The Broad Institute Genome Sequencing Center for Infectious Disease"/>
            <person name="Wu L."/>
            <person name="Ma J."/>
        </authorList>
    </citation>
    <scope>NUCLEOTIDE SEQUENCE [LARGE SCALE GENOMIC DNA]</scope>
    <source>
        <strain evidence="2">JCM 18298</strain>
    </source>
</reference>
<gene>
    <name evidence="1" type="ORF">GCM10023318_35580</name>
</gene>
<dbReference type="PROSITE" id="PS51318">
    <property type="entry name" value="TAT"/>
    <property type="match status" value="1"/>
</dbReference>
<keyword evidence="2" id="KW-1185">Reference proteome</keyword>
<comment type="caution">
    <text evidence="1">The sequence shown here is derived from an EMBL/GenBank/DDBJ whole genome shotgun (WGS) entry which is preliminary data.</text>
</comment>
<organism evidence="1 2">
    <name type="scientific">Nocardia callitridis</name>
    <dbReference type="NCBI Taxonomy" id="648753"/>
    <lineage>
        <taxon>Bacteria</taxon>
        <taxon>Bacillati</taxon>
        <taxon>Actinomycetota</taxon>
        <taxon>Actinomycetes</taxon>
        <taxon>Mycobacteriales</taxon>
        <taxon>Nocardiaceae</taxon>
        <taxon>Nocardia</taxon>
    </lineage>
</organism>
<evidence type="ECO:0000313" key="1">
    <source>
        <dbReference type="EMBL" id="GAA5057347.1"/>
    </source>
</evidence>
<dbReference type="Proteomes" id="UP001500603">
    <property type="component" value="Unassembled WGS sequence"/>
</dbReference>
<accession>A0ABP9KEQ8</accession>